<evidence type="ECO:0000256" key="4">
    <source>
        <dbReference type="ARBA" id="ARBA00023098"/>
    </source>
</evidence>
<dbReference type="Gene3D" id="2.40.160.210">
    <property type="entry name" value="Acyl-CoA thioesterase, double hotdog domain"/>
    <property type="match status" value="1"/>
</dbReference>
<dbReference type="FunFam" id="2.40.160.210:FF:000001">
    <property type="entry name" value="Acyl-CoA thioesterase II"/>
    <property type="match status" value="1"/>
</dbReference>
<comment type="subunit">
    <text evidence="2">Homotetramer.</text>
</comment>
<dbReference type="InterPro" id="IPR042171">
    <property type="entry name" value="Acyl-CoA_hotdog"/>
</dbReference>
<dbReference type="InterPro" id="IPR049449">
    <property type="entry name" value="TesB_ACOT8-like_N"/>
</dbReference>
<dbReference type="PANTHER" id="PTHR11066:SF34">
    <property type="entry name" value="ACYL-COENZYME A THIOESTERASE 8"/>
    <property type="match status" value="1"/>
</dbReference>
<dbReference type="Pfam" id="PF02551">
    <property type="entry name" value="Acyl_CoA_thio"/>
    <property type="match status" value="1"/>
</dbReference>
<dbReference type="RefSeq" id="WP_183401008.1">
    <property type="nucleotide sequence ID" value="NZ_JACIDS010000006.1"/>
</dbReference>
<keyword evidence="12" id="KW-1185">Reference proteome</keyword>
<evidence type="ECO:0000256" key="2">
    <source>
        <dbReference type="ARBA" id="ARBA00011881"/>
    </source>
</evidence>
<organism evidence="11 12">
    <name type="scientific">Kaistia hirudinis</name>
    <dbReference type="NCBI Taxonomy" id="1293440"/>
    <lineage>
        <taxon>Bacteria</taxon>
        <taxon>Pseudomonadati</taxon>
        <taxon>Pseudomonadota</taxon>
        <taxon>Alphaproteobacteria</taxon>
        <taxon>Hyphomicrobiales</taxon>
        <taxon>Kaistiaceae</taxon>
        <taxon>Kaistia</taxon>
    </lineage>
</organism>
<evidence type="ECO:0000256" key="5">
    <source>
        <dbReference type="ARBA" id="ARBA00038894"/>
    </source>
</evidence>
<evidence type="ECO:0000256" key="3">
    <source>
        <dbReference type="ARBA" id="ARBA00022801"/>
    </source>
</evidence>
<evidence type="ECO:0000259" key="9">
    <source>
        <dbReference type="Pfam" id="PF02551"/>
    </source>
</evidence>
<comment type="catalytic activity">
    <reaction evidence="6">
        <text>a fatty acyl-CoA + H2O = a fatty acid + CoA + H(+)</text>
        <dbReference type="Rhea" id="RHEA:16781"/>
        <dbReference type="ChEBI" id="CHEBI:15377"/>
        <dbReference type="ChEBI" id="CHEBI:15378"/>
        <dbReference type="ChEBI" id="CHEBI:28868"/>
        <dbReference type="ChEBI" id="CHEBI:57287"/>
        <dbReference type="ChEBI" id="CHEBI:77636"/>
        <dbReference type="EC" id="3.1.2.20"/>
    </reaction>
    <physiologicalReaction direction="left-to-right" evidence="6">
        <dbReference type="Rhea" id="RHEA:16782"/>
    </physiologicalReaction>
</comment>
<accession>A0A840AXY7</accession>
<sequence length="289" mass="31949">MTDDLLSILELAPQGDNRFRGRSFDPGWQRVFGGQVLGQALAAASRTVEGRGCHSLHGYFLRAGDPRASIDYAVERIRDGGSFSTRRVLAEQHGQIIFSMAASFHVEEEGGLEHQATMPVVPPPEDLPPESEFLAELLRHAPATAHKFWGRPRPVEIRPIDIGAYLRRDGASARQATWIRPRIDVKGDAVLARIVLAYASDLTLLDTTLLAHGRWVFDPTLQVASLDHAMWFHRPFHFDDWLLYVSESPSAHASRGFNRGALFQRDGSLVASVAQEGLVRTVGTPAAWA</sequence>
<dbReference type="SUPFAM" id="SSF54637">
    <property type="entry name" value="Thioesterase/thiol ester dehydrase-isomerase"/>
    <property type="match status" value="2"/>
</dbReference>
<evidence type="ECO:0000313" key="11">
    <source>
        <dbReference type="EMBL" id="MBB3933345.1"/>
    </source>
</evidence>
<feature type="domain" description="Acyl-CoA thioesterase 2 C-terminal" evidence="9">
    <location>
        <begin position="170"/>
        <end position="278"/>
    </location>
</feature>
<name>A0A840AXY7_9HYPH</name>
<keyword evidence="3 11" id="KW-0378">Hydrolase</keyword>
<gene>
    <name evidence="11" type="ORF">GGR25_004418</name>
</gene>
<dbReference type="Pfam" id="PF13622">
    <property type="entry name" value="4HBT_3"/>
    <property type="match status" value="1"/>
</dbReference>
<protein>
    <recommendedName>
        <fullName evidence="7">Acyl-CoA thioesterase 2</fullName>
        <ecNumber evidence="5">3.1.2.20</ecNumber>
    </recommendedName>
    <alternativeName>
        <fullName evidence="8">Thioesterase II</fullName>
    </alternativeName>
</protein>
<evidence type="ECO:0000256" key="7">
    <source>
        <dbReference type="ARBA" id="ARBA00071120"/>
    </source>
</evidence>
<dbReference type="CDD" id="cd03445">
    <property type="entry name" value="Thioesterase_II_repeat2"/>
    <property type="match status" value="1"/>
</dbReference>
<dbReference type="CDD" id="cd03444">
    <property type="entry name" value="Thioesterase_II_repeat1"/>
    <property type="match status" value="1"/>
</dbReference>
<dbReference type="GO" id="GO:0009062">
    <property type="term" value="P:fatty acid catabolic process"/>
    <property type="evidence" value="ECO:0007669"/>
    <property type="project" value="TreeGrafter"/>
</dbReference>
<dbReference type="GO" id="GO:0047617">
    <property type="term" value="F:fatty acyl-CoA hydrolase activity"/>
    <property type="evidence" value="ECO:0007669"/>
    <property type="project" value="UniProtKB-EC"/>
</dbReference>
<evidence type="ECO:0000256" key="6">
    <source>
        <dbReference type="ARBA" id="ARBA00050943"/>
    </source>
</evidence>
<evidence type="ECO:0000256" key="1">
    <source>
        <dbReference type="ARBA" id="ARBA00006538"/>
    </source>
</evidence>
<dbReference type="InterPro" id="IPR025652">
    <property type="entry name" value="TesB_C"/>
</dbReference>
<keyword evidence="4" id="KW-0443">Lipid metabolism</keyword>
<evidence type="ECO:0000259" key="10">
    <source>
        <dbReference type="Pfam" id="PF13622"/>
    </source>
</evidence>
<dbReference type="PANTHER" id="PTHR11066">
    <property type="entry name" value="ACYL-COA THIOESTERASE"/>
    <property type="match status" value="1"/>
</dbReference>
<dbReference type="GO" id="GO:0006637">
    <property type="term" value="P:acyl-CoA metabolic process"/>
    <property type="evidence" value="ECO:0007669"/>
    <property type="project" value="InterPro"/>
</dbReference>
<dbReference type="InterPro" id="IPR029069">
    <property type="entry name" value="HotDog_dom_sf"/>
</dbReference>
<evidence type="ECO:0000256" key="8">
    <source>
        <dbReference type="ARBA" id="ARBA00079653"/>
    </source>
</evidence>
<dbReference type="AlphaFoldDB" id="A0A840AXY7"/>
<comment type="similarity">
    <text evidence="1">Belongs to the C/M/P thioester hydrolase family.</text>
</comment>
<dbReference type="Proteomes" id="UP000553963">
    <property type="component" value="Unassembled WGS sequence"/>
</dbReference>
<dbReference type="InterPro" id="IPR003703">
    <property type="entry name" value="Acyl_CoA_thio"/>
</dbReference>
<dbReference type="EMBL" id="JACIDS010000006">
    <property type="protein sequence ID" value="MBB3933345.1"/>
    <property type="molecule type" value="Genomic_DNA"/>
</dbReference>
<comment type="caution">
    <text evidence="11">The sequence shown here is derived from an EMBL/GenBank/DDBJ whole genome shotgun (WGS) entry which is preliminary data.</text>
</comment>
<reference evidence="11 12" key="1">
    <citation type="submission" date="2020-08" db="EMBL/GenBank/DDBJ databases">
        <title>Genomic Encyclopedia of Type Strains, Phase IV (KMG-IV): sequencing the most valuable type-strain genomes for metagenomic binning, comparative biology and taxonomic classification.</title>
        <authorList>
            <person name="Goeker M."/>
        </authorList>
    </citation>
    <scope>NUCLEOTIDE SEQUENCE [LARGE SCALE GENOMIC DNA]</scope>
    <source>
        <strain evidence="11 12">DSM 25966</strain>
    </source>
</reference>
<proteinExistence type="inferred from homology"/>
<dbReference type="EC" id="3.1.2.20" evidence="5"/>
<evidence type="ECO:0000313" key="12">
    <source>
        <dbReference type="Proteomes" id="UP000553963"/>
    </source>
</evidence>
<feature type="domain" description="Acyl-CoA thioesterase-like N-terminal HotDog" evidence="10">
    <location>
        <begin position="26"/>
        <end position="105"/>
    </location>
</feature>